<dbReference type="PROSITE" id="PS00211">
    <property type="entry name" value="ABC_TRANSPORTER_1"/>
    <property type="match status" value="1"/>
</dbReference>
<dbReference type="Pfam" id="PF00664">
    <property type="entry name" value="ABC_membrane"/>
    <property type="match status" value="1"/>
</dbReference>
<feature type="transmembrane region" description="Helical" evidence="8">
    <location>
        <begin position="376"/>
        <end position="394"/>
    </location>
</feature>
<evidence type="ECO:0000256" key="7">
    <source>
        <dbReference type="ARBA" id="ARBA00023136"/>
    </source>
</evidence>
<dbReference type="InterPro" id="IPR003439">
    <property type="entry name" value="ABC_transporter-like_ATP-bd"/>
</dbReference>
<accession>A0A1M6CRM3</accession>
<dbReference type="GO" id="GO:0005524">
    <property type="term" value="F:ATP binding"/>
    <property type="evidence" value="ECO:0007669"/>
    <property type="project" value="UniProtKB-KW"/>
</dbReference>
<evidence type="ECO:0000313" key="12">
    <source>
        <dbReference type="Proteomes" id="UP000184080"/>
    </source>
</evidence>
<dbReference type="CDD" id="cd18544">
    <property type="entry name" value="ABC_6TM_TmrA_like"/>
    <property type="match status" value="1"/>
</dbReference>
<dbReference type="OrthoDB" id="9762778at2"/>
<feature type="transmembrane region" description="Helical" evidence="8">
    <location>
        <begin position="162"/>
        <end position="183"/>
    </location>
</feature>
<dbReference type="InterPro" id="IPR039421">
    <property type="entry name" value="Type_1_exporter"/>
</dbReference>
<evidence type="ECO:0000256" key="6">
    <source>
        <dbReference type="ARBA" id="ARBA00022989"/>
    </source>
</evidence>
<keyword evidence="6 8" id="KW-1133">Transmembrane helix</keyword>
<dbReference type="RefSeq" id="WP_073004583.1">
    <property type="nucleotide sequence ID" value="NZ_FQZO01000001.1"/>
</dbReference>
<sequence length="678" mass="78517">MEQFNEEIQSKQYDSKLMKRLLKFTLPFKKHFAVVMVLMIISTIFSLIMPVFMKIAIDEHINGFRKPIYEVTKEYNNAVKISNRYFIKETPKEINNSSNLYSLIYYEKKAYLVEGSINYNDSFAIDNGVLIQDNKPHNVFKKLTKEEVSQLRSYDIKGLKTIVAVLLVIYILGFIVNYTQIYILQYTGQKIVFDIRNKLFKHIESLSLSFFDKTPVGKLVTRLTNDVQTLNEMYTGVLIFLIKDVFMLLGIIIAMFILNVKLTLISLITLPVIFITAILFKKYDRNAYRKVRERLSRINAFLSENISGMKIVQIYHKEEKKFKEFDTINNSYKQANLEQITVFAIFRPIIELLASITMALVIWYGSINIIRGGLQFGLVFAFVNYIMMFFQPIFDLTEKYDLLQSAMASSERIFMLFDNQNIIKNPEKQVKVERFKGKIEFKNVWFSYNDKDWVLRDVSFKINPGEKFAFVGATGAGKTSIISLITRLYDIQKGEILIDDINITHMNKEDLRRNISTVLQDVFLFTGDIKSNIRLNEDSITDDEIIKACKYVNADKFIEKLPKSYDSPVNEGGTTFSQGQRQLVSFARAIAFDPPILVLDEATSNIDTETESLIQDALNKITKGRTTIVVAHRLSTIKNSDRIVVLHKGKIREIGTHNELLDKQGLYYNLYQLQYKEA</sequence>
<keyword evidence="4" id="KW-0547">Nucleotide-binding</keyword>
<dbReference type="CDD" id="cd03254">
    <property type="entry name" value="ABCC_Glucan_exporter_like"/>
    <property type="match status" value="1"/>
</dbReference>
<keyword evidence="3 8" id="KW-0812">Transmembrane</keyword>
<evidence type="ECO:0000259" key="9">
    <source>
        <dbReference type="PROSITE" id="PS50893"/>
    </source>
</evidence>
<reference evidence="11 12" key="1">
    <citation type="submission" date="2016-11" db="EMBL/GenBank/DDBJ databases">
        <authorList>
            <person name="Jaros S."/>
            <person name="Januszkiewicz K."/>
            <person name="Wedrychowicz H."/>
        </authorList>
    </citation>
    <scope>NUCLEOTIDE SEQUENCE [LARGE SCALE GENOMIC DNA]</scope>
    <source>
        <strain evidence="11 12">DSM 21864</strain>
    </source>
</reference>
<evidence type="ECO:0000256" key="4">
    <source>
        <dbReference type="ARBA" id="ARBA00022741"/>
    </source>
</evidence>
<dbReference type="FunFam" id="3.40.50.300:FF:000287">
    <property type="entry name" value="Multidrug ABC transporter ATP-binding protein"/>
    <property type="match status" value="1"/>
</dbReference>
<evidence type="ECO:0000256" key="1">
    <source>
        <dbReference type="ARBA" id="ARBA00004651"/>
    </source>
</evidence>
<dbReference type="Gene3D" id="3.40.50.300">
    <property type="entry name" value="P-loop containing nucleotide triphosphate hydrolases"/>
    <property type="match status" value="1"/>
</dbReference>
<dbReference type="PANTHER" id="PTHR43394">
    <property type="entry name" value="ATP-DEPENDENT PERMEASE MDL1, MITOCHONDRIAL"/>
    <property type="match status" value="1"/>
</dbReference>
<feature type="domain" description="ABC transmembrane type-1" evidence="10">
    <location>
        <begin position="33"/>
        <end position="405"/>
    </location>
</feature>
<dbReference type="GO" id="GO:0005886">
    <property type="term" value="C:plasma membrane"/>
    <property type="evidence" value="ECO:0007669"/>
    <property type="project" value="UniProtKB-SubCell"/>
</dbReference>
<evidence type="ECO:0000256" key="5">
    <source>
        <dbReference type="ARBA" id="ARBA00022840"/>
    </source>
</evidence>
<protein>
    <submittedName>
        <fullName evidence="11">ATP-binding cassette, subfamily B/ATP-binding cassette, subfamily B, MsbA</fullName>
    </submittedName>
</protein>
<keyword evidence="2" id="KW-0813">Transport</keyword>
<comment type="subcellular location">
    <subcellularLocation>
        <location evidence="1">Cell membrane</location>
        <topology evidence="1">Multi-pass membrane protein</topology>
    </subcellularLocation>
</comment>
<evidence type="ECO:0000256" key="3">
    <source>
        <dbReference type="ARBA" id="ARBA00022692"/>
    </source>
</evidence>
<dbReference type="GO" id="GO:0016887">
    <property type="term" value="F:ATP hydrolysis activity"/>
    <property type="evidence" value="ECO:0007669"/>
    <property type="project" value="InterPro"/>
</dbReference>
<name>A0A1M6CRM3_9CLOT</name>
<evidence type="ECO:0000256" key="2">
    <source>
        <dbReference type="ARBA" id="ARBA00022448"/>
    </source>
</evidence>
<evidence type="ECO:0000259" key="10">
    <source>
        <dbReference type="PROSITE" id="PS50929"/>
    </source>
</evidence>
<proteinExistence type="predicted"/>
<feature type="transmembrane region" description="Helical" evidence="8">
    <location>
        <begin position="233"/>
        <end position="255"/>
    </location>
</feature>
<organism evidence="11 12">
    <name type="scientific">Clostridium amylolyticum</name>
    <dbReference type="NCBI Taxonomy" id="1121298"/>
    <lineage>
        <taxon>Bacteria</taxon>
        <taxon>Bacillati</taxon>
        <taxon>Bacillota</taxon>
        <taxon>Clostridia</taxon>
        <taxon>Eubacteriales</taxon>
        <taxon>Clostridiaceae</taxon>
        <taxon>Clostridium</taxon>
    </lineage>
</organism>
<keyword evidence="12" id="KW-1185">Reference proteome</keyword>
<dbReference type="EMBL" id="FQZO01000001">
    <property type="protein sequence ID" value="SHI63523.1"/>
    <property type="molecule type" value="Genomic_DNA"/>
</dbReference>
<dbReference type="Gene3D" id="1.20.1560.10">
    <property type="entry name" value="ABC transporter type 1, transmembrane domain"/>
    <property type="match status" value="1"/>
</dbReference>
<dbReference type="InterPro" id="IPR017871">
    <property type="entry name" value="ABC_transporter-like_CS"/>
</dbReference>
<dbReference type="PANTHER" id="PTHR43394:SF1">
    <property type="entry name" value="ATP-BINDING CASSETTE SUB-FAMILY B MEMBER 10, MITOCHONDRIAL"/>
    <property type="match status" value="1"/>
</dbReference>
<feature type="transmembrane region" description="Helical" evidence="8">
    <location>
        <begin position="262"/>
        <end position="280"/>
    </location>
</feature>
<dbReference type="GO" id="GO:0015421">
    <property type="term" value="F:ABC-type oligopeptide transporter activity"/>
    <property type="evidence" value="ECO:0007669"/>
    <property type="project" value="TreeGrafter"/>
</dbReference>
<evidence type="ECO:0000313" key="11">
    <source>
        <dbReference type="EMBL" id="SHI63523.1"/>
    </source>
</evidence>
<dbReference type="InterPro" id="IPR003593">
    <property type="entry name" value="AAA+_ATPase"/>
</dbReference>
<keyword evidence="5 11" id="KW-0067">ATP-binding</keyword>
<keyword evidence="7 8" id="KW-0472">Membrane</keyword>
<dbReference type="STRING" id="1121298.SAMN05444401_1209"/>
<dbReference type="InterPro" id="IPR027417">
    <property type="entry name" value="P-loop_NTPase"/>
</dbReference>
<dbReference type="SUPFAM" id="SSF90123">
    <property type="entry name" value="ABC transporter transmembrane region"/>
    <property type="match status" value="1"/>
</dbReference>
<feature type="transmembrane region" description="Helical" evidence="8">
    <location>
        <begin position="32"/>
        <end position="57"/>
    </location>
</feature>
<dbReference type="SMART" id="SM00382">
    <property type="entry name" value="AAA"/>
    <property type="match status" value="1"/>
</dbReference>
<evidence type="ECO:0000256" key="8">
    <source>
        <dbReference type="SAM" id="Phobius"/>
    </source>
</evidence>
<feature type="domain" description="ABC transporter" evidence="9">
    <location>
        <begin position="439"/>
        <end position="673"/>
    </location>
</feature>
<dbReference type="SUPFAM" id="SSF52540">
    <property type="entry name" value="P-loop containing nucleoside triphosphate hydrolases"/>
    <property type="match status" value="1"/>
</dbReference>
<dbReference type="Proteomes" id="UP000184080">
    <property type="component" value="Unassembled WGS sequence"/>
</dbReference>
<dbReference type="Pfam" id="PF00005">
    <property type="entry name" value="ABC_tran"/>
    <property type="match status" value="1"/>
</dbReference>
<dbReference type="PROSITE" id="PS50893">
    <property type="entry name" value="ABC_TRANSPORTER_2"/>
    <property type="match status" value="1"/>
</dbReference>
<dbReference type="InterPro" id="IPR011527">
    <property type="entry name" value="ABC1_TM_dom"/>
</dbReference>
<dbReference type="InterPro" id="IPR036640">
    <property type="entry name" value="ABC1_TM_sf"/>
</dbReference>
<dbReference type="AlphaFoldDB" id="A0A1M6CRM3"/>
<gene>
    <name evidence="11" type="ORF">SAMN05444401_1209</name>
</gene>
<feature type="transmembrane region" description="Helical" evidence="8">
    <location>
        <begin position="340"/>
        <end position="364"/>
    </location>
</feature>
<dbReference type="PROSITE" id="PS50929">
    <property type="entry name" value="ABC_TM1F"/>
    <property type="match status" value="1"/>
</dbReference>